<dbReference type="InterPro" id="IPR003661">
    <property type="entry name" value="HisK_dim/P_dom"/>
</dbReference>
<evidence type="ECO:0000313" key="15">
    <source>
        <dbReference type="Proteomes" id="UP000184241"/>
    </source>
</evidence>
<dbReference type="InterPro" id="IPR003660">
    <property type="entry name" value="HAMP_dom"/>
</dbReference>
<evidence type="ECO:0000256" key="4">
    <source>
        <dbReference type="ARBA" id="ARBA00022553"/>
    </source>
</evidence>
<keyword evidence="10 11" id="KW-0472">Membrane</keyword>
<dbReference type="PANTHER" id="PTHR45528:SF10">
    <property type="entry name" value="METHYL-ACCEPTING CHEMOTAXIS PROTEIN"/>
    <property type="match status" value="1"/>
</dbReference>
<dbReference type="PRINTS" id="PR00344">
    <property type="entry name" value="BCTRLSENSOR"/>
</dbReference>
<feature type="transmembrane region" description="Helical" evidence="11">
    <location>
        <begin position="9"/>
        <end position="29"/>
    </location>
</feature>
<evidence type="ECO:0000256" key="9">
    <source>
        <dbReference type="ARBA" id="ARBA00023012"/>
    </source>
</evidence>
<evidence type="ECO:0000256" key="3">
    <source>
        <dbReference type="ARBA" id="ARBA00012438"/>
    </source>
</evidence>
<dbReference type="EMBL" id="FQXU01000005">
    <property type="protein sequence ID" value="SHI07231.1"/>
    <property type="molecule type" value="Genomic_DNA"/>
</dbReference>
<evidence type="ECO:0000256" key="2">
    <source>
        <dbReference type="ARBA" id="ARBA00004141"/>
    </source>
</evidence>
<evidence type="ECO:0000259" key="12">
    <source>
        <dbReference type="PROSITE" id="PS50109"/>
    </source>
</evidence>
<dbReference type="SMART" id="SM00304">
    <property type="entry name" value="HAMP"/>
    <property type="match status" value="1"/>
</dbReference>
<reference evidence="14 15" key="1">
    <citation type="submission" date="2016-11" db="EMBL/GenBank/DDBJ databases">
        <authorList>
            <person name="Jaros S."/>
            <person name="Januszkiewicz K."/>
            <person name="Wedrychowicz H."/>
        </authorList>
    </citation>
    <scope>NUCLEOTIDE SEQUENCE [LARGE SCALE GENOMIC DNA]</scope>
    <source>
        <strain evidence="14 15">DSM 6191</strain>
    </source>
</reference>
<comment type="subcellular location">
    <subcellularLocation>
        <location evidence="2">Membrane</location>
        <topology evidence="2">Multi-pass membrane protein</topology>
    </subcellularLocation>
</comment>
<protein>
    <recommendedName>
        <fullName evidence="3">histidine kinase</fullName>
        <ecNumber evidence="3">2.7.13.3</ecNumber>
    </recommendedName>
</protein>
<dbReference type="Pfam" id="PF00512">
    <property type="entry name" value="HisKA"/>
    <property type="match status" value="1"/>
</dbReference>
<dbReference type="SUPFAM" id="SSF47384">
    <property type="entry name" value="Homodimeric domain of signal transducing histidine kinase"/>
    <property type="match status" value="1"/>
</dbReference>
<evidence type="ECO:0000256" key="7">
    <source>
        <dbReference type="ARBA" id="ARBA00022777"/>
    </source>
</evidence>
<keyword evidence="5" id="KW-0808">Transferase</keyword>
<proteinExistence type="predicted"/>
<accession>A0A1M5Y587</accession>
<keyword evidence="9" id="KW-0902">Two-component regulatory system</keyword>
<dbReference type="Gene3D" id="3.30.565.10">
    <property type="entry name" value="Histidine kinase-like ATPase, C-terminal domain"/>
    <property type="match status" value="1"/>
</dbReference>
<evidence type="ECO:0000256" key="11">
    <source>
        <dbReference type="SAM" id="Phobius"/>
    </source>
</evidence>
<comment type="catalytic activity">
    <reaction evidence="1">
        <text>ATP + protein L-histidine = ADP + protein N-phospho-L-histidine.</text>
        <dbReference type="EC" id="2.7.13.3"/>
    </reaction>
</comment>
<dbReference type="Pfam" id="PF02518">
    <property type="entry name" value="HATPase_c"/>
    <property type="match status" value="1"/>
</dbReference>
<evidence type="ECO:0000256" key="8">
    <source>
        <dbReference type="ARBA" id="ARBA00022989"/>
    </source>
</evidence>
<feature type="transmembrane region" description="Helical" evidence="11">
    <location>
        <begin position="167"/>
        <end position="189"/>
    </location>
</feature>
<evidence type="ECO:0000259" key="13">
    <source>
        <dbReference type="PROSITE" id="PS50885"/>
    </source>
</evidence>
<feature type="domain" description="Histidine kinase" evidence="12">
    <location>
        <begin position="266"/>
        <end position="483"/>
    </location>
</feature>
<dbReference type="PANTHER" id="PTHR45528">
    <property type="entry name" value="SENSOR HISTIDINE KINASE CPXA"/>
    <property type="match status" value="1"/>
</dbReference>
<keyword evidence="6 11" id="KW-0812">Transmembrane</keyword>
<dbReference type="Proteomes" id="UP000184241">
    <property type="component" value="Unassembled WGS sequence"/>
</dbReference>
<dbReference type="CDD" id="cd06225">
    <property type="entry name" value="HAMP"/>
    <property type="match status" value="1"/>
</dbReference>
<evidence type="ECO:0000256" key="1">
    <source>
        <dbReference type="ARBA" id="ARBA00000085"/>
    </source>
</evidence>
<dbReference type="GO" id="GO:0000155">
    <property type="term" value="F:phosphorelay sensor kinase activity"/>
    <property type="evidence" value="ECO:0007669"/>
    <property type="project" value="InterPro"/>
</dbReference>
<evidence type="ECO:0000256" key="5">
    <source>
        <dbReference type="ARBA" id="ARBA00022679"/>
    </source>
</evidence>
<evidence type="ECO:0000313" key="14">
    <source>
        <dbReference type="EMBL" id="SHI07231.1"/>
    </source>
</evidence>
<dbReference type="SMART" id="SM00388">
    <property type="entry name" value="HisKA"/>
    <property type="match status" value="1"/>
</dbReference>
<dbReference type="EC" id="2.7.13.3" evidence="3"/>
<dbReference type="PROSITE" id="PS50109">
    <property type="entry name" value="HIS_KIN"/>
    <property type="match status" value="1"/>
</dbReference>
<name>A0A1M5Y587_9CLOT</name>
<gene>
    <name evidence="14" type="ORF">SAMN02745941_01866</name>
</gene>
<dbReference type="RefSeq" id="WP_073018857.1">
    <property type="nucleotide sequence ID" value="NZ_FQXU01000005.1"/>
</dbReference>
<feature type="domain" description="HAMP" evidence="13">
    <location>
        <begin position="191"/>
        <end position="244"/>
    </location>
</feature>
<dbReference type="InterPro" id="IPR005467">
    <property type="entry name" value="His_kinase_dom"/>
</dbReference>
<evidence type="ECO:0000256" key="10">
    <source>
        <dbReference type="ARBA" id="ARBA00023136"/>
    </source>
</evidence>
<dbReference type="Gene3D" id="6.10.340.10">
    <property type="match status" value="1"/>
</dbReference>
<dbReference type="InterPro" id="IPR003594">
    <property type="entry name" value="HATPase_dom"/>
</dbReference>
<dbReference type="SUPFAM" id="SSF55874">
    <property type="entry name" value="ATPase domain of HSP90 chaperone/DNA topoisomerase II/histidine kinase"/>
    <property type="match status" value="1"/>
</dbReference>
<dbReference type="SMART" id="SM00387">
    <property type="entry name" value="HATPase_c"/>
    <property type="match status" value="1"/>
</dbReference>
<dbReference type="SUPFAM" id="SSF158472">
    <property type="entry name" value="HAMP domain-like"/>
    <property type="match status" value="1"/>
</dbReference>
<dbReference type="FunFam" id="3.30.565.10:FF:000006">
    <property type="entry name" value="Sensor histidine kinase WalK"/>
    <property type="match status" value="1"/>
</dbReference>
<dbReference type="FunFam" id="1.10.287.130:FF:000001">
    <property type="entry name" value="Two-component sensor histidine kinase"/>
    <property type="match status" value="1"/>
</dbReference>
<dbReference type="GO" id="GO:0005886">
    <property type="term" value="C:plasma membrane"/>
    <property type="evidence" value="ECO:0007669"/>
    <property type="project" value="TreeGrafter"/>
</dbReference>
<dbReference type="InterPro" id="IPR036097">
    <property type="entry name" value="HisK_dim/P_sf"/>
</dbReference>
<dbReference type="InterPro" id="IPR004358">
    <property type="entry name" value="Sig_transdc_His_kin-like_C"/>
</dbReference>
<organism evidence="14 15">
    <name type="scientific">Clostridium intestinale DSM 6191</name>
    <dbReference type="NCBI Taxonomy" id="1121320"/>
    <lineage>
        <taxon>Bacteria</taxon>
        <taxon>Bacillati</taxon>
        <taxon>Bacillota</taxon>
        <taxon>Clostridia</taxon>
        <taxon>Eubacteriales</taxon>
        <taxon>Clostridiaceae</taxon>
        <taxon>Clostridium</taxon>
    </lineage>
</organism>
<dbReference type="Pfam" id="PF00672">
    <property type="entry name" value="HAMP"/>
    <property type="match status" value="1"/>
</dbReference>
<keyword evidence="4" id="KW-0597">Phosphoprotein</keyword>
<keyword evidence="8 11" id="KW-1133">Transmembrane helix</keyword>
<dbReference type="InterPro" id="IPR036890">
    <property type="entry name" value="HATPase_C_sf"/>
</dbReference>
<dbReference type="AlphaFoldDB" id="A0A1M5Y587"/>
<keyword evidence="7 14" id="KW-0418">Kinase</keyword>
<dbReference type="Gene3D" id="1.10.287.130">
    <property type="match status" value="1"/>
</dbReference>
<dbReference type="PROSITE" id="PS50885">
    <property type="entry name" value="HAMP"/>
    <property type="match status" value="1"/>
</dbReference>
<dbReference type="InterPro" id="IPR050398">
    <property type="entry name" value="HssS/ArlS-like"/>
</dbReference>
<sequence length="484" mass="54478">MSLSIRNKLLISFIFITSISLMALISSSYEVLNSNNEYFINKEVTDTKNGIDLYLKQYFLGKTIELNETSIRIEAPNLSKEISNKLGTSVTLYNTGSQVLYSMGNSSLTNSKDLTQALAGNISYTIDNKNQETTVYFSYPIVSNDGVIAVMRYSRDYTYLFSQSYGFLNRVIPVSVFIFIVSVFLSYLISKQITKPITTLTTQAEKITEGNWNVSLKTNSNKDEVSKLSKSFKLMVDKIKSQLDIISKDRDTLKELSAQQKNFFDNVTHELKTPITTIVGYGEILKDNGFTDEEFFNRGVNKIVSEGNRLNRMVVQLLELSKSSSNDFSYEFKELNLSKVIKSTAEELSIKAHRYGISINLNVLADMTIYGDEDKIKEVIINILDNSIKYGYPNSSIKITSLTENSSYKLIVQDEGIGIKQTELENIFSPFYRATKIESKEKGSTGLGLSIVKNILTKHNASIDIKSKVNVGTKVTLTFPKMEV</sequence>
<dbReference type="CDD" id="cd00082">
    <property type="entry name" value="HisKA"/>
    <property type="match status" value="1"/>
</dbReference>
<evidence type="ECO:0000256" key="6">
    <source>
        <dbReference type="ARBA" id="ARBA00022692"/>
    </source>
</evidence>